<evidence type="ECO:0000313" key="2">
    <source>
        <dbReference type="EMBL" id="RDX81327.1"/>
    </source>
</evidence>
<comment type="caution">
    <text evidence="2">The sequence shown here is derived from an EMBL/GenBank/DDBJ whole genome shotgun (WGS) entry which is preliminary data.</text>
</comment>
<protein>
    <submittedName>
        <fullName evidence="2">Uncharacterized protein</fullName>
    </submittedName>
</protein>
<name>A0A371FSL2_MUCPR</name>
<organism evidence="2 3">
    <name type="scientific">Mucuna pruriens</name>
    <name type="common">Velvet bean</name>
    <name type="synonym">Dolichos pruriens</name>
    <dbReference type="NCBI Taxonomy" id="157652"/>
    <lineage>
        <taxon>Eukaryota</taxon>
        <taxon>Viridiplantae</taxon>
        <taxon>Streptophyta</taxon>
        <taxon>Embryophyta</taxon>
        <taxon>Tracheophyta</taxon>
        <taxon>Spermatophyta</taxon>
        <taxon>Magnoliopsida</taxon>
        <taxon>eudicotyledons</taxon>
        <taxon>Gunneridae</taxon>
        <taxon>Pentapetalae</taxon>
        <taxon>rosids</taxon>
        <taxon>fabids</taxon>
        <taxon>Fabales</taxon>
        <taxon>Fabaceae</taxon>
        <taxon>Papilionoideae</taxon>
        <taxon>50 kb inversion clade</taxon>
        <taxon>NPAAA clade</taxon>
        <taxon>indigoferoid/millettioid clade</taxon>
        <taxon>Phaseoleae</taxon>
        <taxon>Mucuna</taxon>
    </lineage>
</organism>
<feature type="compositionally biased region" description="Low complexity" evidence="1">
    <location>
        <begin position="11"/>
        <end position="23"/>
    </location>
</feature>
<dbReference type="Proteomes" id="UP000257109">
    <property type="component" value="Unassembled WGS sequence"/>
</dbReference>
<feature type="non-terminal residue" evidence="2">
    <location>
        <position position="1"/>
    </location>
</feature>
<reference evidence="2" key="1">
    <citation type="submission" date="2018-05" db="EMBL/GenBank/DDBJ databases">
        <title>Draft genome of Mucuna pruriens seed.</title>
        <authorList>
            <person name="Nnadi N.E."/>
            <person name="Vos R."/>
            <person name="Hasami M.H."/>
            <person name="Devisetty U.K."/>
            <person name="Aguiy J.C."/>
        </authorList>
    </citation>
    <scope>NUCLEOTIDE SEQUENCE [LARGE SCALE GENOMIC DNA]</scope>
    <source>
        <strain evidence="2">JCA_2017</strain>
    </source>
</reference>
<accession>A0A371FSL2</accession>
<dbReference type="PANTHER" id="PTHR35046:SF9">
    <property type="entry name" value="RNA-DIRECTED DNA POLYMERASE"/>
    <property type="match status" value="1"/>
</dbReference>
<gene>
    <name evidence="2" type="ORF">CR513_38020</name>
</gene>
<feature type="compositionally biased region" description="Basic and acidic residues" evidence="1">
    <location>
        <begin position="120"/>
        <end position="129"/>
    </location>
</feature>
<dbReference type="AlphaFoldDB" id="A0A371FSL2"/>
<evidence type="ECO:0000313" key="3">
    <source>
        <dbReference type="Proteomes" id="UP000257109"/>
    </source>
</evidence>
<dbReference type="EMBL" id="QJKJ01007961">
    <property type="protein sequence ID" value="RDX81327.1"/>
    <property type="molecule type" value="Genomic_DNA"/>
</dbReference>
<dbReference type="PANTHER" id="PTHR35046">
    <property type="entry name" value="ZINC KNUCKLE (CCHC-TYPE) FAMILY PROTEIN"/>
    <property type="match status" value="1"/>
</dbReference>
<feature type="region of interest" description="Disordered" evidence="1">
    <location>
        <begin position="1"/>
        <end position="25"/>
    </location>
</feature>
<keyword evidence="3" id="KW-1185">Reference proteome</keyword>
<dbReference type="OrthoDB" id="1747743at2759"/>
<feature type="region of interest" description="Disordered" evidence="1">
    <location>
        <begin position="116"/>
        <end position="145"/>
    </location>
</feature>
<sequence>MIVRDDGKVTSESSHGESSTSSEYKSRNTLGNLCSIIIDEGSCVNVASERLLEKLALPILVHPRPYRLQWLSEHIKLVLNRQVEVAFTLGSYEDKVLCDVVPMEATHLLSGCLKPLSPKETQEDQNKMIEKRKRKGGRLRREKMK</sequence>
<dbReference type="CDD" id="cd00303">
    <property type="entry name" value="retropepsin_like"/>
    <property type="match status" value="1"/>
</dbReference>
<feature type="compositionally biased region" description="Basic residues" evidence="1">
    <location>
        <begin position="130"/>
        <end position="145"/>
    </location>
</feature>
<proteinExistence type="predicted"/>
<evidence type="ECO:0000256" key="1">
    <source>
        <dbReference type="SAM" id="MobiDB-lite"/>
    </source>
</evidence>